<feature type="active site" description="Charge relay system" evidence="5">
    <location>
        <position position="264"/>
    </location>
</feature>
<evidence type="ECO:0000256" key="6">
    <source>
        <dbReference type="SAM" id="SignalP"/>
    </source>
</evidence>
<feature type="active site" description="Charge relay system" evidence="5">
    <location>
        <position position="436"/>
    </location>
</feature>
<dbReference type="PROSITE" id="PS51892">
    <property type="entry name" value="SUBTILASE"/>
    <property type="match status" value="1"/>
</dbReference>
<dbReference type="PANTHER" id="PTHR43806:SF65">
    <property type="entry name" value="SERINE PROTEASE APRX"/>
    <property type="match status" value="1"/>
</dbReference>
<comment type="caution">
    <text evidence="8">The sequence shown here is derived from an EMBL/GenBank/DDBJ whole genome shotgun (WGS) entry which is preliminary data.</text>
</comment>
<dbReference type="PROSITE" id="PS00138">
    <property type="entry name" value="SUBTILASE_SER"/>
    <property type="match status" value="1"/>
</dbReference>
<name>A0ABX9WL19_9ACTN</name>
<dbReference type="InterPro" id="IPR036852">
    <property type="entry name" value="Peptidase_S8/S53_dom_sf"/>
</dbReference>
<feature type="signal peptide" evidence="6">
    <location>
        <begin position="1"/>
        <end position="29"/>
    </location>
</feature>
<keyword evidence="6" id="KW-0732">Signal</keyword>
<dbReference type="PANTHER" id="PTHR43806">
    <property type="entry name" value="PEPTIDASE S8"/>
    <property type="match status" value="1"/>
</dbReference>
<evidence type="ECO:0000256" key="5">
    <source>
        <dbReference type="PROSITE-ProRule" id="PRU01240"/>
    </source>
</evidence>
<dbReference type="InterPro" id="IPR015500">
    <property type="entry name" value="Peptidase_S8_subtilisin-rel"/>
</dbReference>
<dbReference type="PROSITE" id="PS00137">
    <property type="entry name" value="SUBTILASE_HIS"/>
    <property type="match status" value="1"/>
</dbReference>
<evidence type="ECO:0000256" key="1">
    <source>
        <dbReference type="ARBA" id="ARBA00011073"/>
    </source>
</evidence>
<feature type="active site" description="Charge relay system" evidence="5">
    <location>
        <position position="231"/>
    </location>
</feature>
<evidence type="ECO:0000256" key="3">
    <source>
        <dbReference type="ARBA" id="ARBA00022801"/>
    </source>
</evidence>
<dbReference type="InterPro" id="IPR000209">
    <property type="entry name" value="Peptidase_S8/S53_dom"/>
</dbReference>
<dbReference type="InterPro" id="IPR022398">
    <property type="entry name" value="Peptidase_S8_His-AS"/>
</dbReference>
<feature type="domain" description="Peptidase S8/S53" evidence="7">
    <location>
        <begin position="222"/>
        <end position="474"/>
    </location>
</feature>
<keyword evidence="2 5" id="KW-0645">Protease</keyword>
<comment type="similarity">
    <text evidence="1 5">Belongs to the peptidase S8 family.</text>
</comment>
<evidence type="ECO:0000259" key="7">
    <source>
        <dbReference type="Pfam" id="PF00082"/>
    </source>
</evidence>
<feature type="chain" id="PRO_5047428250" evidence="6">
    <location>
        <begin position="30"/>
        <end position="1256"/>
    </location>
</feature>
<evidence type="ECO:0000313" key="9">
    <source>
        <dbReference type="Proteomes" id="UP000280698"/>
    </source>
</evidence>
<evidence type="ECO:0000313" key="8">
    <source>
        <dbReference type="EMBL" id="RNM01161.1"/>
    </source>
</evidence>
<keyword evidence="3 5" id="KW-0378">Hydrolase</keyword>
<accession>A0ABX9WL19</accession>
<keyword evidence="9" id="KW-1185">Reference proteome</keyword>
<dbReference type="SUPFAM" id="SSF52743">
    <property type="entry name" value="Subtilisin-like"/>
    <property type="match status" value="1"/>
</dbReference>
<proteinExistence type="inferred from homology"/>
<dbReference type="PRINTS" id="PR00723">
    <property type="entry name" value="SUBTILISIN"/>
</dbReference>
<dbReference type="SUPFAM" id="SSF52025">
    <property type="entry name" value="PA domain"/>
    <property type="match status" value="1"/>
</dbReference>
<keyword evidence="4 5" id="KW-0720">Serine protease</keyword>
<dbReference type="InterPro" id="IPR046450">
    <property type="entry name" value="PA_dom_sf"/>
</dbReference>
<dbReference type="Pfam" id="PF00082">
    <property type="entry name" value="Peptidase_S8"/>
    <property type="match status" value="1"/>
</dbReference>
<dbReference type="Gene3D" id="3.40.50.200">
    <property type="entry name" value="Peptidase S8/S53 domain"/>
    <property type="match status" value="1"/>
</dbReference>
<evidence type="ECO:0000256" key="2">
    <source>
        <dbReference type="ARBA" id="ARBA00022670"/>
    </source>
</evidence>
<reference evidence="8 9" key="1">
    <citation type="submission" date="2018-11" db="EMBL/GenBank/DDBJ databases">
        <title>Micromonospora sp. PPF5-17, a new actinomycetes isolated from a hot spring soil.</title>
        <authorList>
            <person name="Thawai C."/>
        </authorList>
    </citation>
    <scope>NUCLEOTIDE SEQUENCE [LARGE SCALE GENOMIC DNA]</scope>
    <source>
        <strain evidence="8 9">PPF5-17</strain>
    </source>
</reference>
<dbReference type="Proteomes" id="UP000280698">
    <property type="component" value="Unassembled WGS sequence"/>
</dbReference>
<sequence>MSIPSLWRRAGTIGAAGVVILAASTMSVAPPAAARADLALGATPTAGTQVTLISGDRALVGKDPAGRETATVLPGPHADPGGYVTRAFRGDVYVFPSAAVPLINAGRLDEELFNVTGLARQGYDDRASDSLPLLATYGGSVARTRQAPQPPDGADVVSTLTAADAVALSVDKQDTARLWQDLTDTDGPRIAKLWLDERVSADLADSTAQINAPKAWADGFDGTGTTVAVLDSGYDATHPDLAGQVIDEKNFTSEAGGAVDRHGHGTHVASTVAGTGAASGGAEKGVAPGAKLLIGKVLDRAGNGQESWIIAGMQWAVDKGADVVNMSLGGSIGTDCTDPIGVAAQRLTAQADTLFVLAAGNSGPGAHTLGSPACADAALTVAAVDAAGATAPFSSRGPVTGSHRVKPEISAPGVGIVAARNGGGTSDPYTSMSGTSMAAPHVAGVAALLTQRHPAMSAQQRKAVLVSSVAPGASGGVYAQGAGVVDAFRAVTADVYGPGTVDAGSFNWPHLHQQPATTKVTLTNDGAAPVTFALSIEGATGEDGTPLPQRTLTTGLDTVTVPAHGTADVPVILDPAVRQTASAYGTIGGRLVARAGDGTTVTTAIGAWLEPHTVTVTLHLIDRRGQAPATPSFVDVVDVDRLTGQRFTTFDEDPVLRLREGRYSIAALIASHDDGTTGEAGLVKSITFMGDPDLVVNHDDTDRTITYDARTAIRQKVDGERPLEAQNITMQYGRWWDGAYLSASYTGGKSVDDVYVGRTTPVHSGGFELDTFYRMYAPELDLRTSGGVILTPEYLGAPFTQPSAAVKFDGNGSAPLTFAGAGTAAELAAAGVAGKVVLVHDAADPTAVLSAAATAGAKAVLFGRDAAGRWNSVAAGNTIPGLTISGAESTALREALSAGPVTLEWKAVAASPYAYNLAFVDDGMTRPDVVRHVRDRDLGRVDETVYSMRTDRAVFEVLQAYRPSFPTVASMASVPQRAPFTRTAYFTADQQWRQLIGGAGVFDEYMVDLPRTYAAGSARRAEWYRGPVRSVGTRRADLSPEHIGERQEDLIGIAMLPFGDSDPNHYSAGGGFGDAGNVQVYRDGVQIGSSPFPSGAWSVPDEAADYELRVTTMRFNPGPPYHPNWNLFHRTDTSFRFRSQRPADDGLHALPLLVPSYDIAVDERNLTPATADFKVGFGAAGQRDYDAGRIVSARMWASFDSGTTWSQVPVAQSGAGFTATVDQSGQAGRDASLRVELTDEHGSTVEQTLIKAYGVR</sequence>
<dbReference type="InterPro" id="IPR050131">
    <property type="entry name" value="Peptidase_S8_subtilisin-like"/>
</dbReference>
<organism evidence="8 9">
    <name type="scientific">Micromonospora solifontis</name>
    <dbReference type="NCBI Taxonomy" id="2487138"/>
    <lineage>
        <taxon>Bacteria</taxon>
        <taxon>Bacillati</taxon>
        <taxon>Actinomycetota</taxon>
        <taxon>Actinomycetes</taxon>
        <taxon>Micromonosporales</taxon>
        <taxon>Micromonosporaceae</taxon>
        <taxon>Micromonospora</taxon>
    </lineage>
</organism>
<evidence type="ECO:0000256" key="4">
    <source>
        <dbReference type="ARBA" id="ARBA00022825"/>
    </source>
</evidence>
<dbReference type="RefSeq" id="WP_123239367.1">
    <property type="nucleotide sequence ID" value="NZ_JAAHBY010000005.1"/>
</dbReference>
<protein>
    <submittedName>
        <fullName evidence="8">Peptidase</fullName>
    </submittedName>
</protein>
<dbReference type="InterPro" id="IPR023828">
    <property type="entry name" value="Peptidase_S8_Ser-AS"/>
</dbReference>
<dbReference type="Gene3D" id="3.50.30.30">
    <property type="match status" value="1"/>
</dbReference>
<gene>
    <name evidence="8" type="ORF">EFE23_03230</name>
</gene>
<dbReference type="EMBL" id="RJLN01000005">
    <property type="protein sequence ID" value="RNM01161.1"/>
    <property type="molecule type" value="Genomic_DNA"/>
</dbReference>